<gene>
    <name evidence="3" type="ORF">SAMN04488241_1157</name>
</gene>
<dbReference type="STRING" id="634430.SAMN04488241_1157"/>
<protein>
    <recommendedName>
        <fullName evidence="5">ChrB protein</fullName>
    </recommendedName>
</protein>
<name>A0A1I5URC4_9SPHN</name>
<evidence type="ECO:0000313" key="4">
    <source>
        <dbReference type="Proteomes" id="UP000199586"/>
    </source>
</evidence>
<evidence type="ECO:0008006" key="5">
    <source>
        <dbReference type="Google" id="ProtNLM"/>
    </source>
</evidence>
<evidence type="ECO:0000259" key="1">
    <source>
        <dbReference type="Pfam" id="PF09828"/>
    </source>
</evidence>
<dbReference type="Proteomes" id="UP000199586">
    <property type="component" value="Unassembled WGS sequence"/>
</dbReference>
<keyword evidence="4" id="KW-1185">Reference proteome</keyword>
<dbReference type="EMBL" id="FOXP01000015">
    <property type="protein sequence ID" value="SFP97760.1"/>
    <property type="molecule type" value="Genomic_DNA"/>
</dbReference>
<dbReference type="Pfam" id="PF09828">
    <property type="entry name" value="ChrB_C"/>
    <property type="match status" value="1"/>
</dbReference>
<dbReference type="Pfam" id="PF20229">
    <property type="entry name" value="ChrB_N"/>
    <property type="match status" value="1"/>
</dbReference>
<dbReference type="InterPro" id="IPR018634">
    <property type="entry name" value="ChrB_C"/>
</dbReference>
<proteinExistence type="predicted"/>
<dbReference type="AlphaFoldDB" id="A0A1I5URC4"/>
<feature type="domain" description="ChrB N-terminal" evidence="2">
    <location>
        <begin position="27"/>
        <end position="154"/>
    </location>
</feature>
<organism evidence="3 4">
    <name type="scientific">Sphingomonas rubra</name>
    <dbReference type="NCBI Taxonomy" id="634430"/>
    <lineage>
        <taxon>Bacteria</taxon>
        <taxon>Pseudomonadati</taxon>
        <taxon>Pseudomonadota</taxon>
        <taxon>Alphaproteobacteria</taxon>
        <taxon>Sphingomonadales</taxon>
        <taxon>Sphingomonadaceae</taxon>
        <taxon>Sphingomonas</taxon>
    </lineage>
</organism>
<evidence type="ECO:0000313" key="3">
    <source>
        <dbReference type="EMBL" id="SFP97760.1"/>
    </source>
</evidence>
<accession>A0A1I5URC4</accession>
<dbReference type="InterPro" id="IPR046858">
    <property type="entry name" value="ChrB_N"/>
</dbReference>
<dbReference type="RefSeq" id="WP_232318433.1">
    <property type="nucleotide sequence ID" value="NZ_FOXP01000015.1"/>
</dbReference>
<evidence type="ECO:0000259" key="2">
    <source>
        <dbReference type="Pfam" id="PF20229"/>
    </source>
</evidence>
<feature type="domain" description="ChrB C-terminal" evidence="1">
    <location>
        <begin position="181"/>
        <end position="313"/>
    </location>
</feature>
<sequence length="319" mass="34976">MADASSPEPRDWLLLIPQLPAKPAYLRVRVWRRLQAMGAAPLKNAVHALPARDDTRALFEELRAEITAGGGEALILKARLVEGMVDAELRAVFDAARDADYEELAREARMIAKAEYVSSADVRRLRKRLDEIAAVDFFGAHGRQAADAAIAQAEGRAGRHPDVSGPGAPELTPAELKGRTWVTRRHVHVDRIASAWLIRRFIDPSPSFKFVDGKDYQPEPGELRFDMADAEFTHEGDHCTFETLTYRTGLDGDQALVALAEIIHDLDIADDKFGRPETAGIAALINGICASTDGDNERIAQGSGALDGFYAHFTKRRGA</sequence>
<reference evidence="3 4" key="1">
    <citation type="submission" date="2016-10" db="EMBL/GenBank/DDBJ databases">
        <authorList>
            <person name="de Groot N.N."/>
        </authorList>
    </citation>
    <scope>NUCLEOTIDE SEQUENCE [LARGE SCALE GENOMIC DNA]</scope>
    <source>
        <strain evidence="3 4">CGMCC 1.9113</strain>
    </source>
</reference>